<evidence type="ECO:0000313" key="2">
    <source>
        <dbReference type="Proteomes" id="UP001349343"/>
    </source>
</evidence>
<protein>
    <submittedName>
        <fullName evidence="1">Uncharacterized protein</fullName>
    </submittedName>
</protein>
<sequence length="183" mass="21732">MGCHTWVYRRIKSLSHEELTKEIDCVINERKNRLYMRVPAEEYASYMMKIFSRDSSLYKTVSYNTLLKRHSEICHENERIIKMLEIAKESHDYDVVTGSNGFSCIASDKDFINWMFDSPFRCIKYCDQKFTDVDALINYLETIDPKFIYDSETEESGLTDNLRDKIYELFKQFGENNLIIEFG</sequence>
<evidence type="ECO:0000313" key="1">
    <source>
        <dbReference type="EMBL" id="WQJ53177.1"/>
    </source>
</evidence>
<name>A0ABZ0Z3Y4_9CAUD</name>
<reference evidence="1 2" key="1">
    <citation type="submission" date="2023-11" db="EMBL/GenBank/DDBJ databases">
        <authorList>
            <person name="Cook R."/>
            <person name="Crisci M."/>
            <person name="Pye H."/>
            <person name="Adriaenssens E."/>
            <person name="Santini J."/>
        </authorList>
    </citation>
    <scope>NUCLEOTIDE SEQUENCE [LARGE SCALE GENOMIC DNA]</scope>
    <source>
        <strain evidence="1">Lak_Megaphage_RVC_JS4_GC31</strain>
    </source>
</reference>
<accession>A0ABZ0Z3Y4</accession>
<proteinExistence type="predicted"/>
<dbReference type="EMBL" id="OR769222">
    <property type="protein sequence ID" value="WQJ53177.1"/>
    <property type="molecule type" value="Genomic_DNA"/>
</dbReference>
<organism evidence="1 2">
    <name type="scientific">phage Lak_Megaphage_RVC_JS4_GC31</name>
    <dbReference type="NCBI Taxonomy" id="3109228"/>
    <lineage>
        <taxon>Viruses</taxon>
        <taxon>Duplodnaviria</taxon>
        <taxon>Heunggongvirae</taxon>
        <taxon>Uroviricota</taxon>
        <taxon>Caudoviricetes</taxon>
        <taxon>Caudoviricetes code 15 clade</taxon>
    </lineage>
</organism>
<keyword evidence="2" id="KW-1185">Reference proteome</keyword>
<dbReference type="Proteomes" id="UP001349343">
    <property type="component" value="Segment"/>
</dbReference>